<dbReference type="InterPro" id="IPR001611">
    <property type="entry name" value="Leu-rich_rpt"/>
</dbReference>
<keyword evidence="2" id="KW-0433">Leucine-rich repeat</keyword>
<dbReference type="PANTHER" id="PTHR48059">
    <property type="entry name" value="POLYGALACTURONASE INHIBITOR 1"/>
    <property type="match status" value="1"/>
</dbReference>
<reference evidence="7 8" key="1">
    <citation type="journal article" date="2022" name="Nat. Genet.">
        <title>Improved pea reference genome and pan-genome highlight genomic features and evolutionary characteristics.</title>
        <authorList>
            <person name="Yang T."/>
            <person name="Liu R."/>
            <person name="Luo Y."/>
            <person name="Hu S."/>
            <person name="Wang D."/>
            <person name="Wang C."/>
            <person name="Pandey M.K."/>
            <person name="Ge S."/>
            <person name="Xu Q."/>
            <person name="Li N."/>
            <person name="Li G."/>
            <person name="Huang Y."/>
            <person name="Saxena R.K."/>
            <person name="Ji Y."/>
            <person name="Li M."/>
            <person name="Yan X."/>
            <person name="He Y."/>
            <person name="Liu Y."/>
            <person name="Wang X."/>
            <person name="Xiang C."/>
            <person name="Varshney R.K."/>
            <person name="Ding H."/>
            <person name="Gao S."/>
            <person name="Zong X."/>
        </authorList>
    </citation>
    <scope>NUCLEOTIDE SEQUENCE [LARGE SCALE GENOMIC DNA]</scope>
    <source>
        <strain evidence="7 8">cv. Zhongwan 6</strain>
    </source>
</reference>
<dbReference type="OrthoDB" id="1350379at2759"/>
<feature type="signal peptide" evidence="5">
    <location>
        <begin position="1"/>
        <end position="24"/>
    </location>
</feature>
<proteinExistence type="inferred from homology"/>
<organism evidence="7 8">
    <name type="scientific">Pisum sativum</name>
    <name type="common">Garden pea</name>
    <name type="synonym">Lathyrus oleraceus</name>
    <dbReference type="NCBI Taxonomy" id="3888"/>
    <lineage>
        <taxon>Eukaryota</taxon>
        <taxon>Viridiplantae</taxon>
        <taxon>Streptophyta</taxon>
        <taxon>Embryophyta</taxon>
        <taxon>Tracheophyta</taxon>
        <taxon>Spermatophyta</taxon>
        <taxon>Magnoliopsida</taxon>
        <taxon>eudicotyledons</taxon>
        <taxon>Gunneridae</taxon>
        <taxon>Pentapetalae</taxon>
        <taxon>rosids</taxon>
        <taxon>fabids</taxon>
        <taxon>Fabales</taxon>
        <taxon>Fabaceae</taxon>
        <taxon>Papilionoideae</taxon>
        <taxon>50 kb inversion clade</taxon>
        <taxon>NPAAA clade</taxon>
        <taxon>Hologalegina</taxon>
        <taxon>IRL clade</taxon>
        <taxon>Fabeae</taxon>
        <taxon>Lathyrus</taxon>
    </lineage>
</organism>
<evidence type="ECO:0000256" key="4">
    <source>
        <dbReference type="ARBA" id="ARBA00038043"/>
    </source>
</evidence>
<evidence type="ECO:0000313" key="7">
    <source>
        <dbReference type="EMBL" id="KAI5385878.1"/>
    </source>
</evidence>
<name>A0A9D4VMD1_PEA</name>
<dbReference type="Gramene" id="Psat7g095440.1">
    <property type="protein sequence ID" value="Psat7g095440.1.cds1"/>
    <property type="gene ID" value="Psat7g095440"/>
</dbReference>
<feature type="chain" id="PRO_5039477935" description="Leucine-rich repeat-containing N-terminal plant-type domain-containing protein" evidence="5">
    <location>
        <begin position="25"/>
        <end position="337"/>
    </location>
</feature>
<dbReference type="InterPro" id="IPR051848">
    <property type="entry name" value="PGIP"/>
</dbReference>
<dbReference type="InterPro" id="IPR032675">
    <property type="entry name" value="LRR_dom_sf"/>
</dbReference>
<evidence type="ECO:0000256" key="1">
    <source>
        <dbReference type="ARBA" id="ARBA00004196"/>
    </source>
</evidence>
<evidence type="ECO:0000259" key="6">
    <source>
        <dbReference type="Pfam" id="PF08263"/>
    </source>
</evidence>
<dbReference type="Proteomes" id="UP001058974">
    <property type="component" value="Chromosome 7"/>
</dbReference>
<comment type="similarity">
    <text evidence="4">Belongs to the polygalacturonase-inhibiting protein family.</text>
</comment>
<dbReference type="InterPro" id="IPR013210">
    <property type="entry name" value="LRR_N_plant-typ"/>
</dbReference>
<evidence type="ECO:0000313" key="8">
    <source>
        <dbReference type="Proteomes" id="UP001058974"/>
    </source>
</evidence>
<dbReference type="Pfam" id="PF00560">
    <property type="entry name" value="LRR_1"/>
    <property type="match status" value="4"/>
</dbReference>
<gene>
    <name evidence="7" type="ORF">KIW84_072468</name>
</gene>
<dbReference type="AlphaFoldDB" id="A0A9D4VMD1"/>
<dbReference type="SUPFAM" id="SSF52058">
    <property type="entry name" value="L domain-like"/>
    <property type="match status" value="1"/>
</dbReference>
<dbReference type="Gramene" id="Psat07G0246800-T1">
    <property type="protein sequence ID" value="KAI5385878.1"/>
    <property type="gene ID" value="KIW84_072468"/>
</dbReference>
<dbReference type="EMBL" id="JAMSHJ010000007">
    <property type="protein sequence ID" value="KAI5385878.1"/>
    <property type="molecule type" value="Genomic_DNA"/>
</dbReference>
<evidence type="ECO:0000256" key="5">
    <source>
        <dbReference type="SAM" id="SignalP"/>
    </source>
</evidence>
<dbReference type="Gene3D" id="3.80.10.10">
    <property type="entry name" value="Ribonuclease Inhibitor"/>
    <property type="match status" value="1"/>
</dbReference>
<comment type="caution">
    <text evidence="7">The sequence shown here is derived from an EMBL/GenBank/DDBJ whole genome shotgun (WGS) entry which is preliminary data.</text>
</comment>
<sequence length="337" mass="36973">MQFSSCMSLVLLILTTHLFIPSLAEQCNPYDKNTLLQIKKELGNPTKLSSWNPTTDCCDNWYGVSCDYNTWLYRVIHLGLDNLDLPQPVQIPPSVTNLPFLLCLSLDNNPNLVGTILPTIANLTNLEYFFLSHTSISGEIPNTLSKNKRLIDLDFSNSKLTGPLPATLPSLPVISGIIFDGNKLTGTIPESYGSFPNSFTVLSLSHNRLSGKIPASLAKLNLLFVELEGNMLEGDASVFFGSKKSTFKILLGNNSFSFDIGKVGLSEDLRALDLSNNKIYGSLPESLIKLKYLHELNVSNNNLCGQIPQGGKMKRFDKSSYANNKCLCGSPLQGCKA</sequence>
<keyword evidence="8" id="KW-1185">Reference proteome</keyword>
<protein>
    <recommendedName>
        <fullName evidence="6">Leucine-rich repeat-containing N-terminal plant-type domain-containing protein</fullName>
    </recommendedName>
</protein>
<evidence type="ECO:0000256" key="2">
    <source>
        <dbReference type="ARBA" id="ARBA00022614"/>
    </source>
</evidence>
<feature type="domain" description="Leucine-rich repeat-containing N-terminal plant-type" evidence="6">
    <location>
        <begin position="29"/>
        <end position="67"/>
    </location>
</feature>
<keyword evidence="3" id="KW-0677">Repeat</keyword>
<comment type="subcellular location">
    <subcellularLocation>
        <location evidence="1">Cell envelope</location>
    </subcellularLocation>
</comment>
<evidence type="ECO:0000256" key="3">
    <source>
        <dbReference type="ARBA" id="ARBA00022737"/>
    </source>
</evidence>
<accession>A0A9D4VMD1</accession>
<dbReference type="PANTHER" id="PTHR48059:SF24">
    <property type="entry name" value="POLYGALACTURONASE INHIBITOR"/>
    <property type="match status" value="1"/>
</dbReference>
<dbReference type="PROSITE" id="PS51450">
    <property type="entry name" value="LRR"/>
    <property type="match status" value="1"/>
</dbReference>
<dbReference type="Pfam" id="PF08263">
    <property type="entry name" value="LRRNT_2"/>
    <property type="match status" value="1"/>
</dbReference>
<keyword evidence="5" id="KW-0732">Signal</keyword>